<evidence type="ECO:0000313" key="9">
    <source>
        <dbReference type="EMBL" id="TDK23481.1"/>
    </source>
</evidence>
<feature type="transmembrane region" description="Helical" evidence="7">
    <location>
        <begin position="373"/>
        <end position="392"/>
    </location>
</feature>
<feature type="transmembrane region" description="Helical" evidence="7">
    <location>
        <begin position="107"/>
        <end position="129"/>
    </location>
</feature>
<sequence length="510" mass="54642">MLFFIAKRLVISFFIMAAATTLMFFLVISSGDPLSDLGEASGSAKKATIAARTEAMNLDQPPLMRYFLWLQDLGHCLVPGGVDCTLGTDRSGNPVLPQLESAIGSTFRLVLVATVIALVLGVIVGIVTAIRQYTTFDYSITFISFVLFSLPLFWLSTLLKQYLAIDLNTWLANPQFPYVSILLVGVVAGIIWAVVVGGDRKRRLAVFGIAAAATAVALWLLLVTGWFMTPGLGPVGMLISAGAVALLWTALLAGFRRRRILYAALTAAGVGYAGYLLSIPLLADPTWLTVLALLGLTVAAAYAAGGFVGGPYRARTARISAVIAFSIGLLIFLDRLLQAYPELSARAGGRPIPTTGSASPNLSGGFWETNLDYALHLILPTIAITLISFATYTRYTRASQLDVMNQDYIRTARAKGLSERTVLVKHAFRNAMIPITTLMAFDFAGVLGGAVITETVFGWNGMGKMFVDGVHTVDPGPVMAFFLVVGTAAVLFNMLADIAYAFLDPRITLS</sequence>
<dbReference type="InterPro" id="IPR035906">
    <property type="entry name" value="MetI-like_sf"/>
</dbReference>
<dbReference type="EMBL" id="SMTK01000006">
    <property type="protein sequence ID" value="TDK23481.1"/>
    <property type="molecule type" value="Genomic_DNA"/>
</dbReference>
<dbReference type="RefSeq" id="WP_133404949.1">
    <property type="nucleotide sequence ID" value="NZ_SMTK01000006.1"/>
</dbReference>
<feature type="transmembrane region" description="Helical" evidence="7">
    <location>
        <begin position="176"/>
        <end position="197"/>
    </location>
</feature>
<keyword evidence="10" id="KW-1185">Reference proteome</keyword>
<evidence type="ECO:0000256" key="2">
    <source>
        <dbReference type="ARBA" id="ARBA00022448"/>
    </source>
</evidence>
<feature type="transmembrane region" description="Helical" evidence="7">
    <location>
        <begin position="435"/>
        <end position="459"/>
    </location>
</feature>
<dbReference type="CDD" id="cd06261">
    <property type="entry name" value="TM_PBP2"/>
    <property type="match status" value="1"/>
</dbReference>
<name>A0A4R5TLK8_9MICC</name>
<evidence type="ECO:0000256" key="6">
    <source>
        <dbReference type="ARBA" id="ARBA00023136"/>
    </source>
</evidence>
<evidence type="ECO:0000259" key="8">
    <source>
        <dbReference type="PROSITE" id="PS50928"/>
    </source>
</evidence>
<feature type="transmembrane region" description="Helical" evidence="7">
    <location>
        <begin position="479"/>
        <end position="503"/>
    </location>
</feature>
<feature type="transmembrane region" description="Helical" evidence="7">
    <location>
        <begin position="316"/>
        <end position="333"/>
    </location>
</feature>
<comment type="similarity">
    <text evidence="7">Belongs to the binding-protein-dependent transport system permease family.</text>
</comment>
<keyword evidence="4 7" id="KW-0812">Transmembrane</keyword>
<protein>
    <submittedName>
        <fullName evidence="9">ABC transporter permease</fullName>
    </submittedName>
</protein>
<feature type="transmembrane region" description="Helical" evidence="7">
    <location>
        <begin position="9"/>
        <end position="28"/>
    </location>
</feature>
<evidence type="ECO:0000256" key="3">
    <source>
        <dbReference type="ARBA" id="ARBA00022475"/>
    </source>
</evidence>
<feature type="transmembrane region" description="Helical" evidence="7">
    <location>
        <begin position="234"/>
        <end position="253"/>
    </location>
</feature>
<dbReference type="OrthoDB" id="147639at2"/>
<evidence type="ECO:0000256" key="4">
    <source>
        <dbReference type="ARBA" id="ARBA00022692"/>
    </source>
</evidence>
<keyword evidence="5 7" id="KW-1133">Transmembrane helix</keyword>
<feature type="transmembrane region" description="Helical" evidence="7">
    <location>
        <begin position="136"/>
        <end position="156"/>
    </location>
</feature>
<dbReference type="Gene3D" id="1.10.3720.10">
    <property type="entry name" value="MetI-like"/>
    <property type="match status" value="1"/>
</dbReference>
<dbReference type="PROSITE" id="PS50928">
    <property type="entry name" value="ABC_TM1"/>
    <property type="match status" value="1"/>
</dbReference>
<evidence type="ECO:0000256" key="1">
    <source>
        <dbReference type="ARBA" id="ARBA00004651"/>
    </source>
</evidence>
<feature type="transmembrane region" description="Helical" evidence="7">
    <location>
        <begin position="204"/>
        <end position="228"/>
    </location>
</feature>
<feature type="domain" description="ABC transmembrane type-1" evidence="8">
    <location>
        <begin position="103"/>
        <end position="496"/>
    </location>
</feature>
<dbReference type="InterPro" id="IPR000515">
    <property type="entry name" value="MetI-like"/>
</dbReference>
<keyword evidence="3" id="KW-1003">Cell membrane</keyword>
<feature type="transmembrane region" description="Helical" evidence="7">
    <location>
        <begin position="287"/>
        <end position="309"/>
    </location>
</feature>
<keyword evidence="6 7" id="KW-0472">Membrane</keyword>
<organism evidence="9 10">
    <name type="scientific">Arthrobacter crusticola</name>
    <dbReference type="NCBI Taxonomy" id="2547960"/>
    <lineage>
        <taxon>Bacteria</taxon>
        <taxon>Bacillati</taxon>
        <taxon>Actinomycetota</taxon>
        <taxon>Actinomycetes</taxon>
        <taxon>Micrococcales</taxon>
        <taxon>Micrococcaceae</taxon>
        <taxon>Arthrobacter</taxon>
    </lineage>
</organism>
<comment type="caution">
    <text evidence="9">The sequence shown here is derived from an EMBL/GenBank/DDBJ whole genome shotgun (WGS) entry which is preliminary data.</text>
</comment>
<reference evidence="9 10" key="1">
    <citation type="submission" date="2019-03" db="EMBL/GenBank/DDBJ databases">
        <title>Arthrobacter sp. nov., an bacterium isolated from biocrust in Mu Us Desert.</title>
        <authorList>
            <person name="Lixiong L."/>
        </authorList>
    </citation>
    <scope>NUCLEOTIDE SEQUENCE [LARGE SCALE GENOMIC DNA]</scope>
    <source>
        <strain evidence="9 10">SLN-3</strain>
    </source>
</reference>
<dbReference type="PANTHER" id="PTHR30465">
    <property type="entry name" value="INNER MEMBRANE ABC TRANSPORTER"/>
    <property type="match status" value="1"/>
</dbReference>
<dbReference type="SUPFAM" id="SSF161098">
    <property type="entry name" value="MetI-like"/>
    <property type="match status" value="1"/>
</dbReference>
<dbReference type="GO" id="GO:0055085">
    <property type="term" value="P:transmembrane transport"/>
    <property type="evidence" value="ECO:0007669"/>
    <property type="project" value="InterPro"/>
</dbReference>
<dbReference type="Pfam" id="PF00528">
    <property type="entry name" value="BPD_transp_1"/>
    <property type="match status" value="1"/>
</dbReference>
<dbReference type="GO" id="GO:0005886">
    <property type="term" value="C:plasma membrane"/>
    <property type="evidence" value="ECO:0007669"/>
    <property type="project" value="UniProtKB-SubCell"/>
</dbReference>
<dbReference type="AlphaFoldDB" id="A0A4R5TLK8"/>
<comment type="subcellular location">
    <subcellularLocation>
        <location evidence="1 7">Cell membrane</location>
        <topology evidence="1 7">Multi-pass membrane protein</topology>
    </subcellularLocation>
</comment>
<gene>
    <name evidence="9" type="ORF">E2F48_15915</name>
</gene>
<evidence type="ECO:0000256" key="5">
    <source>
        <dbReference type="ARBA" id="ARBA00022989"/>
    </source>
</evidence>
<feature type="transmembrane region" description="Helical" evidence="7">
    <location>
        <begin position="260"/>
        <end position="281"/>
    </location>
</feature>
<evidence type="ECO:0000313" key="10">
    <source>
        <dbReference type="Proteomes" id="UP000295411"/>
    </source>
</evidence>
<dbReference type="Proteomes" id="UP000295411">
    <property type="component" value="Unassembled WGS sequence"/>
</dbReference>
<accession>A0A4R5TLK8</accession>
<proteinExistence type="inferred from homology"/>
<dbReference type="PANTHER" id="PTHR30465:SF0">
    <property type="entry name" value="OLIGOPEPTIDE TRANSPORT SYSTEM PERMEASE PROTEIN APPB"/>
    <property type="match status" value="1"/>
</dbReference>
<keyword evidence="2 7" id="KW-0813">Transport</keyword>
<evidence type="ECO:0000256" key="7">
    <source>
        <dbReference type="RuleBase" id="RU363032"/>
    </source>
</evidence>